<accession>A0A4R2GRZ5</accession>
<dbReference type="InterPro" id="IPR017871">
    <property type="entry name" value="ABC_transporter-like_CS"/>
</dbReference>
<dbReference type="InterPro" id="IPR027417">
    <property type="entry name" value="P-loop_NTPase"/>
</dbReference>
<dbReference type="Pfam" id="PF00005">
    <property type="entry name" value="ABC_tran"/>
    <property type="match status" value="1"/>
</dbReference>
<dbReference type="PROSITE" id="PS50893">
    <property type="entry name" value="ABC_TRANSPORTER_2"/>
    <property type="match status" value="1"/>
</dbReference>
<evidence type="ECO:0000313" key="6">
    <source>
        <dbReference type="Proteomes" id="UP000294881"/>
    </source>
</evidence>
<proteinExistence type="inferred from homology"/>
<dbReference type="InterPro" id="IPR003593">
    <property type="entry name" value="AAA+_ATPase"/>
</dbReference>
<dbReference type="PANTHER" id="PTHR42794:SF2">
    <property type="entry name" value="ABC TRANSPORTER ATP-BINDING PROTEIN"/>
    <property type="match status" value="1"/>
</dbReference>
<comment type="similarity">
    <text evidence="1">Belongs to the ABC transporter superfamily.</text>
</comment>
<sequence length="281" mass="29120">MSADAATFRITDVSIGYPGRPVIDRLSLAPLPLASMTTLVGPNAAGKSTLLRGVAGLLPARGDVRLGNLTLSGATRGAWARRVGFMPQSLPAGARLLALEAVVAALAASPPEDGPPLSQPALRARAMATLERLGVGGLALEPLDALSGGQRQLVALAQAIVRRPAALLLDEPTSALDLRHQEQVMRVARDLAASGVIVVVVLHDLALAARWGNHMVVLNQGKLAAEGPPDEVLTPALLAEVYGVDARVELCSAGRLQIMVDGVIDRAASPSGGMRRPLRPC</sequence>
<dbReference type="Proteomes" id="UP000294881">
    <property type="component" value="Unassembled WGS sequence"/>
</dbReference>
<evidence type="ECO:0000259" key="4">
    <source>
        <dbReference type="PROSITE" id="PS50893"/>
    </source>
</evidence>
<dbReference type="PANTHER" id="PTHR42794">
    <property type="entry name" value="HEMIN IMPORT ATP-BINDING PROTEIN HMUV"/>
    <property type="match status" value="1"/>
</dbReference>
<feature type="domain" description="ABC transporter" evidence="4">
    <location>
        <begin position="8"/>
        <end position="245"/>
    </location>
</feature>
<evidence type="ECO:0000256" key="1">
    <source>
        <dbReference type="ARBA" id="ARBA00005417"/>
    </source>
</evidence>
<dbReference type="SMART" id="SM00382">
    <property type="entry name" value="AAA"/>
    <property type="match status" value="1"/>
</dbReference>
<evidence type="ECO:0000256" key="3">
    <source>
        <dbReference type="ARBA" id="ARBA00022840"/>
    </source>
</evidence>
<dbReference type="AlphaFoldDB" id="A0A4R2GRZ5"/>
<evidence type="ECO:0000256" key="2">
    <source>
        <dbReference type="ARBA" id="ARBA00022741"/>
    </source>
</evidence>
<protein>
    <submittedName>
        <fullName evidence="5">Iron complex transport system ATP-binding protein</fullName>
    </submittedName>
</protein>
<dbReference type="EMBL" id="SLWL01000008">
    <property type="protein sequence ID" value="TCO12769.1"/>
    <property type="molecule type" value="Genomic_DNA"/>
</dbReference>
<evidence type="ECO:0000313" key="5">
    <source>
        <dbReference type="EMBL" id="TCO12769.1"/>
    </source>
</evidence>
<dbReference type="CDD" id="cd03214">
    <property type="entry name" value="ABC_Iron-Siderophores_B12_Hemin"/>
    <property type="match status" value="1"/>
</dbReference>
<dbReference type="PROSITE" id="PS00211">
    <property type="entry name" value="ABC_TRANSPORTER_1"/>
    <property type="match status" value="1"/>
</dbReference>
<dbReference type="GO" id="GO:0005524">
    <property type="term" value="F:ATP binding"/>
    <property type="evidence" value="ECO:0007669"/>
    <property type="project" value="UniProtKB-KW"/>
</dbReference>
<gene>
    <name evidence="5" type="ORF">EV666_10892</name>
</gene>
<dbReference type="InterPro" id="IPR003439">
    <property type="entry name" value="ABC_transporter-like_ATP-bd"/>
</dbReference>
<dbReference type="Gene3D" id="3.40.50.300">
    <property type="entry name" value="P-loop containing nucleotide triphosphate hydrolases"/>
    <property type="match status" value="1"/>
</dbReference>
<keyword evidence="3 5" id="KW-0067">ATP-binding</keyword>
<name>A0A4R2GRZ5_9HYPH</name>
<keyword evidence="2" id="KW-0547">Nucleotide-binding</keyword>
<dbReference type="RefSeq" id="WP_245514349.1">
    <property type="nucleotide sequence ID" value="NZ_JBHUNN010000001.1"/>
</dbReference>
<keyword evidence="6" id="KW-1185">Reference proteome</keyword>
<dbReference type="GO" id="GO:0016887">
    <property type="term" value="F:ATP hydrolysis activity"/>
    <property type="evidence" value="ECO:0007669"/>
    <property type="project" value="InterPro"/>
</dbReference>
<organism evidence="5 6">
    <name type="scientific">Camelimonas lactis</name>
    <dbReference type="NCBI Taxonomy" id="659006"/>
    <lineage>
        <taxon>Bacteria</taxon>
        <taxon>Pseudomonadati</taxon>
        <taxon>Pseudomonadota</taxon>
        <taxon>Alphaproteobacteria</taxon>
        <taxon>Hyphomicrobiales</taxon>
        <taxon>Chelatococcaceae</taxon>
        <taxon>Camelimonas</taxon>
    </lineage>
</organism>
<dbReference type="SUPFAM" id="SSF52540">
    <property type="entry name" value="P-loop containing nucleoside triphosphate hydrolases"/>
    <property type="match status" value="1"/>
</dbReference>
<comment type="caution">
    <text evidence="5">The sequence shown here is derived from an EMBL/GenBank/DDBJ whole genome shotgun (WGS) entry which is preliminary data.</text>
</comment>
<reference evidence="5 6" key="1">
    <citation type="submission" date="2019-03" db="EMBL/GenBank/DDBJ databases">
        <title>Genomic Encyclopedia of Type Strains, Phase IV (KMG-IV): sequencing the most valuable type-strain genomes for metagenomic binning, comparative biology and taxonomic classification.</title>
        <authorList>
            <person name="Goeker M."/>
        </authorList>
    </citation>
    <scope>NUCLEOTIDE SEQUENCE [LARGE SCALE GENOMIC DNA]</scope>
    <source>
        <strain evidence="5 6">DSM 22958</strain>
    </source>
</reference>